<reference evidence="10" key="1">
    <citation type="submission" date="2018-05" db="EMBL/GenBank/DDBJ databases">
        <authorList>
            <person name="Lanie J.A."/>
            <person name="Ng W.-L."/>
            <person name="Kazmierczak K.M."/>
            <person name="Andrzejewski T.M."/>
            <person name="Davidsen T.M."/>
            <person name="Wayne K.J."/>
            <person name="Tettelin H."/>
            <person name="Glass J.I."/>
            <person name="Rusch D."/>
            <person name="Podicherti R."/>
            <person name="Tsui H.-C.T."/>
            <person name="Winkler M.E."/>
        </authorList>
    </citation>
    <scope>NUCLEOTIDE SEQUENCE</scope>
</reference>
<dbReference type="InterPro" id="IPR028923">
    <property type="entry name" value="SAICAR_synt/ADE2_N"/>
</dbReference>
<sequence>MTKKELLYEGKAKKLFSHKEQDKLIQYFKDDATAFNKKKHDILENKGILNNLISEHIFTHLRNNGIENHFIKRINEREQLVRKLEIIPIEVIIRNIAAGTLSKRLGIEEGKELPGPLIEFTLKNDNLDDPIISEEHIRAFEWASINEIKEIKNQSIKINKALIELFINVGIILVDFKIEFGRLITENGNKIILADEISPDSCRLWDKKSLKKLDKDRFRRNLGGLIDAYKEVATRLGIDIKK</sequence>
<dbReference type="GO" id="GO:0006189">
    <property type="term" value="P:'de novo' IMP biosynthetic process"/>
    <property type="evidence" value="ECO:0007669"/>
    <property type="project" value="UniProtKB-UniPathway"/>
</dbReference>
<dbReference type="EMBL" id="UINC01001931">
    <property type="protein sequence ID" value="SUZ90885.1"/>
    <property type="molecule type" value="Genomic_DNA"/>
</dbReference>
<dbReference type="HAMAP" id="MF_00137">
    <property type="entry name" value="SAICAR_synth"/>
    <property type="match status" value="1"/>
</dbReference>
<accession>A0A381RGF1</accession>
<comment type="similarity">
    <text evidence="2">Belongs to the SAICAR synthetase family.</text>
</comment>
<dbReference type="PANTHER" id="PTHR43599:SF3">
    <property type="entry name" value="SI:DKEY-6E2.2"/>
    <property type="match status" value="1"/>
</dbReference>
<comment type="pathway">
    <text evidence="1">Purine metabolism; IMP biosynthesis via de novo pathway; 5-amino-1-(5-phospho-D-ribosyl)imidazole-4-carboxamide from 5-amino-1-(5-phospho-D-ribosyl)imidazole-4-carboxylate: step 1/2.</text>
</comment>
<dbReference type="InterPro" id="IPR018236">
    <property type="entry name" value="SAICAR_synthetase_CS"/>
</dbReference>
<evidence type="ECO:0000256" key="4">
    <source>
        <dbReference type="ARBA" id="ARBA00022598"/>
    </source>
</evidence>
<protein>
    <recommendedName>
        <fullName evidence="3">phosphoribosylaminoimidazolesuccinocarboxamide synthase</fullName>
        <ecNumber evidence="3">6.3.2.6</ecNumber>
    </recommendedName>
</protein>
<dbReference type="GO" id="GO:0009236">
    <property type="term" value="P:cobalamin biosynthetic process"/>
    <property type="evidence" value="ECO:0007669"/>
    <property type="project" value="InterPro"/>
</dbReference>
<dbReference type="EC" id="6.3.2.6" evidence="3"/>
<gene>
    <name evidence="10" type="ORF">METZ01_LOCUS43739</name>
</gene>
<dbReference type="GO" id="GO:0004639">
    <property type="term" value="F:phosphoribosylaminoimidazolesuccinocarboxamide synthase activity"/>
    <property type="evidence" value="ECO:0007669"/>
    <property type="project" value="UniProtKB-EC"/>
</dbReference>
<evidence type="ECO:0000313" key="10">
    <source>
        <dbReference type="EMBL" id="SUZ90885.1"/>
    </source>
</evidence>
<dbReference type="NCBIfam" id="TIGR00081">
    <property type="entry name" value="purC"/>
    <property type="match status" value="1"/>
</dbReference>
<evidence type="ECO:0000259" key="9">
    <source>
        <dbReference type="Pfam" id="PF01259"/>
    </source>
</evidence>
<dbReference type="CDD" id="cd01415">
    <property type="entry name" value="SAICAR_synt_PurC"/>
    <property type="match status" value="1"/>
</dbReference>
<dbReference type="InterPro" id="IPR050089">
    <property type="entry name" value="SAICAR_synthetase"/>
</dbReference>
<feature type="domain" description="SAICAR synthetase/ADE2 N-terminal" evidence="9">
    <location>
        <begin position="6"/>
        <end position="235"/>
    </location>
</feature>
<evidence type="ECO:0000256" key="2">
    <source>
        <dbReference type="ARBA" id="ARBA00010190"/>
    </source>
</evidence>
<dbReference type="InterPro" id="IPR033934">
    <property type="entry name" value="SAICAR_synt_PurC"/>
</dbReference>
<organism evidence="10">
    <name type="scientific">marine metagenome</name>
    <dbReference type="NCBI Taxonomy" id="408172"/>
    <lineage>
        <taxon>unclassified sequences</taxon>
        <taxon>metagenomes</taxon>
        <taxon>ecological metagenomes</taxon>
    </lineage>
</organism>
<keyword evidence="6" id="KW-0658">Purine biosynthesis</keyword>
<dbReference type="PROSITE" id="PS01057">
    <property type="entry name" value="SAICAR_SYNTHETASE_1"/>
    <property type="match status" value="1"/>
</dbReference>
<comment type="catalytic activity">
    <reaction evidence="8">
        <text>5-amino-1-(5-phospho-D-ribosyl)imidazole-4-carboxylate + L-aspartate + ATP = (2S)-2-[5-amino-1-(5-phospho-beta-D-ribosyl)imidazole-4-carboxamido]succinate + ADP + phosphate + 2 H(+)</text>
        <dbReference type="Rhea" id="RHEA:22628"/>
        <dbReference type="ChEBI" id="CHEBI:15378"/>
        <dbReference type="ChEBI" id="CHEBI:29991"/>
        <dbReference type="ChEBI" id="CHEBI:30616"/>
        <dbReference type="ChEBI" id="CHEBI:43474"/>
        <dbReference type="ChEBI" id="CHEBI:58443"/>
        <dbReference type="ChEBI" id="CHEBI:77657"/>
        <dbReference type="ChEBI" id="CHEBI:456216"/>
        <dbReference type="EC" id="6.3.2.6"/>
    </reaction>
</comment>
<dbReference type="Pfam" id="PF01259">
    <property type="entry name" value="SAICAR_synt"/>
    <property type="match status" value="1"/>
</dbReference>
<dbReference type="GO" id="GO:0005829">
    <property type="term" value="C:cytosol"/>
    <property type="evidence" value="ECO:0007669"/>
    <property type="project" value="TreeGrafter"/>
</dbReference>
<evidence type="ECO:0000256" key="6">
    <source>
        <dbReference type="ARBA" id="ARBA00022755"/>
    </source>
</evidence>
<keyword evidence="5" id="KW-0547">Nucleotide-binding</keyword>
<evidence type="ECO:0000256" key="8">
    <source>
        <dbReference type="ARBA" id="ARBA00048475"/>
    </source>
</evidence>
<keyword evidence="4" id="KW-0436">Ligase</keyword>
<dbReference type="Gene3D" id="3.30.470.20">
    <property type="entry name" value="ATP-grasp fold, B domain"/>
    <property type="match status" value="1"/>
</dbReference>
<evidence type="ECO:0000256" key="7">
    <source>
        <dbReference type="ARBA" id="ARBA00022840"/>
    </source>
</evidence>
<dbReference type="SUPFAM" id="SSF56104">
    <property type="entry name" value="SAICAR synthase-like"/>
    <property type="match status" value="1"/>
</dbReference>
<dbReference type="InterPro" id="IPR001636">
    <property type="entry name" value="SAICAR_synth"/>
</dbReference>
<dbReference type="FunFam" id="3.30.470.20:FF:000006">
    <property type="entry name" value="Phosphoribosylaminoimidazole-succinocarboxamide synthase"/>
    <property type="match status" value="1"/>
</dbReference>
<keyword evidence="7" id="KW-0067">ATP-binding</keyword>
<dbReference type="UniPathway" id="UPA00074">
    <property type="reaction ID" value="UER00131"/>
</dbReference>
<proteinExistence type="inferred from homology"/>
<evidence type="ECO:0000256" key="3">
    <source>
        <dbReference type="ARBA" id="ARBA00012217"/>
    </source>
</evidence>
<dbReference type="AlphaFoldDB" id="A0A381RGF1"/>
<evidence type="ECO:0000256" key="5">
    <source>
        <dbReference type="ARBA" id="ARBA00022741"/>
    </source>
</evidence>
<dbReference type="PROSITE" id="PS01058">
    <property type="entry name" value="SAICAR_SYNTHETASE_2"/>
    <property type="match status" value="1"/>
</dbReference>
<dbReference type="Gene3D" id="3.30.200.20">
    <property type="entry name" value="Phosphorylase Kinase, domain 1"/>
    <property type="match status" value="1"/>
</dbReference>
<dbReference type="PANTHER" id="PTHR43599">
    <property type="entry name" value="MULTIFUNCTIONAL PROTEIN ADE2"/>
    <property type="match status" value="1"/>
</dbReference>
<dbReference type="GO" id="GO:0005524">
    <property type="term" value="F:ATP binding"/>
    <property type="evidence" value="ECO:0007669"/>
    <property type="project" value="UniProtKB-KW"/>
</dbReference>
<evidence type="ECO:0000256" key="1">
    <source>
        <dbReference type="ARBA" id="ARBA00004672"/>
    </source>
</evidence>
<name>A0A381RGF1_9ZZZZ</name>